<comment type="caution">
    <text evidence="1">The sequence shown here is derived from an EMBL/GenBank/DDBJ whole genome shotgun (WGS) entry which is preliminary data.</text>
</comment>
<evidence type="ECO:0000313" key="1">
    <source>
        <dbReference type="EMBL" id="RDX83790.1"/>
    </source>
</evidence>
<dbReference type="AlphaFoldDB" id="A0A371FZT7"/>
<sequence>MGELHCLGSIDLHNKLQRLYQGSKSVDDYFKKMEMTLMRAQIKESQETNMVQFLHEINREIQDVVELHRYSTLEELIHQATKPKANGEIELKFIPHPKPYKLQWFSENDELVVDKQVLVAFSNERYKDEIL</sequence>
<organism evidence="1 2">
    <name type="scientific">Mucuna pruriens</name>
    <name type="common">Velvet bean</name>
    <name type="synonym">Dolichos pruriens</name>
    <dbReference type="NCBI Taxonomy" id="157652"/>
    <lineage>
        <taxon>Eukaryota</taxon>
        <taxon>Viridiplantae</taxon>
        <taxon>Streptophyta</taxon>
        <taxon>Embryophyta</taxon>
        <taxon>Tracheophyta</taxon>
        <taxon>Spermatophyta</taxon>
        <taxon>Magnoliopsida</taxon>
        <taxon>eudicotyledons</taxon>
        <taxon>Gunneridae</taxon>
        <taxon>Pentapetalae</taxon>
        <taxon>rosids</taxon>
        <taxon>fabids</taxon>
        <taxon>Fabales</taxon>
        <taxon>Fabaceae</taxon>
        <taxon>Papilionoideae</taxon>
        <taxon>50 kb inversion clade</taxon>
        <taxon>NPAAA clade</taxon>
        <taxon>indigoferoid/millettioid clade</taxon>
        <taxon>Phaseoleae</taxon>
        <taxon>Mucuna</taxon>
    </lineage>
</organism>
<dbReference type="PANTHER" id="PTHR35046">
    <property type="entry name" value="ZINC KNUCKLE (CCHC-TYPE) FAMILY PROTEIN"/>
    <property type="match status" value="1"/>
</dbReference>
<evidence type="ECO:0000313" key="2">
    <source>
        <dbReference type="Proteomes" id="UP000257109"/>
    </source>
</evidence>
<accession>A0A371FZT7</accession>
<keyword evidence="2" id="KW-1185">Reference proteome</keyword>
<dbReference type="Proteomes" id="UP000257109">
    <property type="component" value="Unassembled WGS sequence"/>
</dbReference>
<dbReference type="EMBL" id="QJKJ01007247">
    <property type="protein sequence ID" value="RDX83790.1"/>
    <property type="molecule type" value="Genomic_DNA"/>
</dbReference>
<dbReference type="PANTHER" id="PTHR35046:SF9">
    <property type="entry name" value="RNA-DIRECTED DNA POLYMERASE"/>
    <property type="match status" value="1"/>
</dbReference>
<protein>
    <recommendedName>
        <fullName evidence="3">Retrotransposon gag domain-containing protein</fullName>
    </recommendedName>
</protein>
<feature type="non-terminal residue" evidence="1">
    <location>
        <position position="1"/>
    </location>
</feature>
<evidence type="ECO:0008006" key="3">
    <source>
        <dbReference type="Google" id="ProtNLM"/>
    </source>
</evidence>
<gene>
    <name evidence="1" type="ORF">CR513_35259</name>
</gene>
<proteinExistence type="predicted"/>
<dbReference type="OrthoDB" id="1731207at2759"/>
<reference evidence="1" key="1">
    <citation type="submission" date="2018-05" db="EMBL/GenBank/DDBJ databases">
        <title>Draft genome of Mucuna pruriens seed.</title>
        <authorList>
            <person name="Nnadi N.E."/>
            <person name="Vos R."/>
            <person name="Hasami M.H."/>
            <person name="Devisetty U.K."/>
            <person name="Aguiy J.C."/>
        </authorList>
    </citation>
    <scope>NUCLEOTIDE SEQUENCE [LARGE SCALE GENOMIC DNA]</scope>
    <source>
        <strain evidence="1">JCA_2017</strain>
    </source>
</reference>
<name>A0A371FZT7_MUCPR</name>